<sequence length="102" mass="11446">LKKYIPRQGSSLVMCTPRLKNACYNKRVAYSCLVHLFSPLFQFSLTFLPAGFRTLEVREACPDPLSTGGVKRVLMSRTMLNDKSMLVASKAPENNGQQMSRC</sequence>
<dbReference type="AlphaFoldDB" id="A0A9D4ZMQ0"/>
<keyword evidence="1" id="KW-1133">Transmembrane helix</keyword>
<protein>
    <submittedName>
        <fullName evidence="2">Uncharacterized protein</fullName>
    </submittedName>
</protein>
<feature type="non-terminal residue" evidence="2">
    <location>
        <position position="1"/>
    </location>
</feature>
<name>A0A9D4ZMQ0_ADICA</name>
<keyword evidence="1" id="KW-0472">Membrane</keyword>
<proteinExistence type="predicted"/>
<dbReference type="EMBL" id="JABFUD020000006">
    <property type="protein sequence ID" value="KAI5079001.1"/>
    <property type="molecule type" value="Genomic_DNA"/>
</dbReference>
<evidence type="ECO:0000313" key="2">
    <source>
        <dbReference type="EMBL" id="KAI5079001.1"/>
    </source>
</evidence>
<dbReference type="Proteomes" id="UP000886520">
    <property type="component" value="Chromosome 6"/>
</dbReference>
<gene>
    <name evidence="2" type="ORF">GOP47_0006672</name>
</gene>
<evidence type="ECO:0000256" key="1">
    <source>
        <dbReference type="SAM" id="Phobius"/>
    </source>
</evidence>
<keyword evidence="1" id="KW-0812">Transmembrane</keyword>
<accession>A0A9D4ZMQ0</accession>
<keyword evidence="3" id="KW-1185">Reference proteome</keyword>
<evidence type="ECO:0000313" key="3">
    <source>
        <dbReference type="Proteomes" id="UP000886520"/>
    </source>
</evidence>
<organism evidence="2 3">
    <name type="scientific">Adiantum capillus-veneris</name>
    <name type="common">Maidenhair fern</name>
    <dbReference type="NCBI Taxonomy" id="13818"/>
    <lineage>
        <taxon>Eukaryota</taxon>
        <taxon>Viridiplantae</taxon>
        <taxon>Streptophyta</taxon>
        <taxon>Embryophyta</taxon>
        <taxon>Tracheophyta</taxon>
        <taxon>Polypodiopsida</taxon>
        <taxon>Polypodiidae</taxon>
        <taxon>Polypodiales</taxon>
        <taxon>Pteridineae</taxon>
        <taxon>Pteridaceae</taxon>
        <taxon>Vittarioideae</taxon>
        <taxon>Adiantum</taxon>
    </lineage>
</organism>
<feature type="transmembrane region" description="Helical" evidence="1">
    <location>
        <begin position="28"/>
        <end position="52"/>
    </location>
</feature>
<comment type="caution">
    <text evidence="2">The sequence shown here is derived from an EMBL/GenBank/DDBJ whole genome shotgun (WGS) entry which is preliminary data.</text>
</comment>
<reference evidence="2" key="1">
    <citation type="submission" date="2021-01" db="EMBL/GenBank/DDBJ databases">
        <title>Adiantum capillus-veneris genome.</title>
        <authorList>
            <person name="Fang Y."/>
            <person name="Liao Q."/>
        </authorList>
    </citation>
    <scope>NUCLEOTIDE SEQUENCE</scope>
    <source>
        <strain evidence="2">H3</strain>
        <tissue evidence="2">Leaf</tissue>
    </source>
</reference>